<dbReference type="EMBL" id="JARQGV010000004">
    <property type="protein sequence ID" value="MDT2252230.1"/>
    <property type="molecule type" value="Genomic_DNA"/>
</dbReference>
<dbReference type="RefSeq" id="WP_268589387.1">
    <property type="nucleotide sequence ID" value="NZ_JAMDNE010000019.1"/>
</dbReference>
<protein>
    <submittedName>
        <fullName evidence="1">Uncharacterized protein</fullName>
    </submittedName>
</protein>
<evidence type="ECO:0000313" key="2">
    <source>
        <dbReference type="Proteomes" id="UP001259239"/>
    </source>
</evidence>
<gene>
    <name evidence="1" type="ORF">P7H09_13385</name>
</gene>
<dbReference type="Proteomes" id="UP001259239">
    <property type="component" value="Unassembled WGS sequence"/>
</dbReference>
<comment type="caution">
    <text evidence="1">The sequence shown here is derived from an EMBL/GenBank/DDBJ whole genome shotgun (WGS) entry which is preliminary data.</text>
</comment>
<organism evidence="1 2">
    <name type="scientific">Paenibacillus larvae</name>
    <dbReference type="NCBI Taxonomy" id="1464"/>
    <lineage>
        <taxon>Bacteria</taxon>
        <taxon>Bacillati</taxon>
        <taxon>Bacillota</taxon>
        <taxon>Bacilli</taxon>
        <taxon>Bacillales</taxon>
        <taxon>Paenibacillaceae</taxon>
        <taxon>Paenibacillus</taxon>
    </lineage>
</organism>
<proteinExistence type="predicted"/>
<reference evidence="1" key="1">
    <citation type="journal article" date="2023" name="J. Vet. Diagn. Invest.">
        <title>Oxytetracycline-resistant Paenibacillus larvae identified in commercial beekeeping operations in Saskatchewan using pooled honey sampling.</title>
        <authorList>
            <person name="Obshta O."/>
            <person name="Zabrodski M.W."/>
            <person name="Soomro T."/>
            <person name="Wilson G."/>
            <person name="Masood F."/>
            <person name="Thebeau J."/>
            <person name="Silva M.C.B."/>
            <person name="Biganski S."/>
            <person name="Kozii I.V."/>
            <person name="Koziy R.V."/>
            <person name="Raza M.F."/>
            <person name="Jose M.S."/>
            <person name="Simko E."/>
            <person name="Wood S.C."/>
        </authorList>
    </citation>
    <scope>NUCLEOTIDE SEQUENCE</scope>
    <source>
        <strain evidence="1">PL001</strain>
    </source>
</reference>
<reference evidence="1" key="2">
    <citation type="submission" date="2023-03" db="EMBL/GenBank/DDBJ databases">
        <authorList>
            <person name="Obshta O."/>
            <person name="Zabrodski M.W."/>
            <person name="Soomro T."/>
            <person name="Wilson G."/>
            <person name="Masood F."/>
            <person name="Thebeau J."/>
            <person name="Bezerra Da Silva M.C."/>
            <person name="Raza F."/>
            <person name="Biganski S."/>
            <person name="Jose M."/>
            <person name="Camilli M."/>
            <person name="Kozii I.V."/>
            <person name="Kozii R.V."/>
            <person name="Simko E."/>
            <person name="Wood S.C."/>
        </authorList>
    </citation>
    <scope>NUCLEOTIDE SEQUENCE</scope>
    <source>
        <strain evidence="1">PL001</strain>
    </source>
</reference>
<evidence type="ECO:0000313" key="1">
    <source>
        <dbReference type="EMBL" id="MDT2252230.1"/>
    </source>
</evidence>
<sequence length="79" mass="9047">MDLLLAGTTSLYPDWKVGEAILDSAHDASDVVRLPIGRKMVCWGKCSDRQRIKWRYPAKVGKWKCPTPYSPILLIHVFF</sequence>
<name>A0AAP5JUN0_9BACL</name>
<accession>A0AAP5JUN0</accession>
<dbReference type="AlphaFoldDB" id="A0AAP5JUN0"/>